<dbReference type="GO" id="GO:0080120">
    <property type="term" value="P:CAAX-box protein maturation"/>
    <property type="evidence" value="ECO:0007669"/>
    <property type="project" value="UniProtKB-ARBA"/>
</dbReference>
<evidence type="ECO:0000256" key="1">
    <source>
        <dbReference type="SAM" id="Phobius"/>
    </source>
</evidence>
<keyword evidence="1" id="KW-0472">Membrane</keyword>
<dbReference type="EMBL" id="UGOD01000001">
    <property type="protein sequence ID" value="STX52660.1"/>
    <property type="molecule type" value="Genomic_DNA"/>
</dbReference>
<keyword evidence="1" id="KW-0812">Transmembrane</keyword>
<proteinExistence type="predicted"/>
<name>A0A378JS70_9GAMM</name>
<reference evidence="3 4" key="1">
    <citation type="submission" date="2018-06" db="EMBL/GenBank/DDBJ databases">
        <authorList>
            <consortium name="Pathogen Informatics"/>
            <person name="Doyle S."/>
        </authorList>
    </citation>
    <scope>NUCLEOTIDE SEQUENCE [LARGE SCALE GENOMIC DNA]</scope>
    <source>
        <strain evidence="3 4">NCTC13316</strain>
    </source>
</reference>
<feature type="transmembrane region" description="Helical" evidence="1">
    <location>
        <begin position="146"/>
        <end position="164"/>
    </location>
</feature>
<dbReference type="AlphaFoldDB" id="A0A378JS70"/>
<feature type="transmembrane region" description="Helical" evidence="1">
    <location>
        <begin position="170"/>
        <end position="190"/>
    </location>
</feature>
<dbReference type="Proteomes" id="UP000254794">
    <property type="component" value="Unassembled WGS sequence"/>
</dbReference>
<sequence length="246" mass="27585">MTLNWSVTFFLFFLALPGVYIAIPRLIHLLLPHNSKELKSRFTRIVTVQTLIMVLLMSAAGSILSLVTGLGDPILNGLLQGQSILGLIDIIPVLIATTLGLIFFLFLYYGVASKLLDTTTLTVMRTLRATFGIDGCLLYGGVVEEILVRWGLINVITFFAFLYTGDKQPLLIWLAILISGLVVTIGHLPAFIAAGCLTTQRFIYVMLLLHMTQAIIFGWIFWHYGILSVIFAHMLFYLGWYFYDRA</sequence>
<evidence type="ECO:0000313" key="4">
    <source>
        <dbReference type="Proteomes" id="UP000254794"/>
    </source>
</evidence>
<protein>
    <recommendedName>
        <fullName evidence="2">CAAX prenyl protease 2/Lysostaphin resistance protein A-like domain-containing protein</fullName>
    </recommendedName>
</protein>
<evidence type="ECO:0000313" key="3">
    <source>
        <dbReference type="EMBL" id="STX52660.1"/>
    </source>
</evidence>
<gene>
    <name evidence="3" type="ORF">NCTC13316_02782</name>
</gene>
<feature type="transmembrane region" description="Helical" evidence="1">
    <location>
        <begin position="6"/>
        <end position="27"/>
    </location>
</feature>
<feature type="transmembrane region" description="Helical" evidence="1">
    <location>
        <begin position="90"/>
        <end position="111"/>
    </location>
</feature>
<feature type="domain" description="CAAX prenyl protease 2/Lysostaphin resistance protein A-like" evidence="2">
    <location>
        <begin position="137"/>
        <end position="236"/>
    </location>
</feature>
<feature type="transmembrane region" description="Helical" evidence="1">
    <location>
        <begin position="202"/>
        <end position="220"/>
    </location>
</feature>
<keyword evidence="4" id="KW-1185">Reference proteome</keyword>
<feature type="transmembrane region" description="Helical" evidence="1">
    <location>
        <begin position="226"/>
        <end position="243"/>
    </location>
</feature>
<dbReference type="RefSeq" id="WP_115332192.1">
    <property type="nucleotide sequence ID" value="NZ_CAAAHP010000003.1"/>
</dbReference>
<evidence type="ECO:0000259" key="2">
    <source>
        <dbReference type="Pfam" id="PF02517"/>
    </source>
</evidence>
<keyword evidence="1" id="KW-1133">Transmembrane helix</keyword>
<feature type="transmembrane region" description="Helical" evidence="1">
    <location>
        <begin position="48"/>
        <end position="70"/>
    </location>
</feature>
<organism evidence="3 4">
    <name type="scientific">Legionella busanensis</name>
    <dbReference type="NCBI Taxonomy" id="190655"/>
    <lineage>
        <taxon>Bacteria</taxon>
        <taxon>Pseudomonadati</taxon>
        <taxon>Pseudomonadota</taxon>
        <taxon>Gammaproteobacteria</taxon>
        <taxon>Legionellales</taxon>
        <taxon>Legionellaceae</taxon>
        <taxon>Legionella</taxon>
    </lineage>
</organism>
<dbReference type="Pfam" id="PF02517">
    <property type="entry name" value="Rce1-like"/>
    <property type="match status" value="1"/>
</dbReference>
<dbReference type="GO" id="GO:0004175">
    <property type="term" value="F:endopeptidase activity"/>
    <property type="evidence" value="ECO:0007669"/>
    <property type="project" value="UniProtKB-ARBA"/>
</dbReference>
<accession>A0A378JS70</accession>
<dbReference type="OrthoDB" id="378663at2"/>
<dbReference type="InterPro" id="IPR003675">
    <property type="entry name" value="Rce1/LyrA-like_dom"/>
</dbReference>